<proteinExistence type="predicted"/>
<dbReference type="Proteomes" id="UP001216674">
    <property type="component" value="Unassembled WGS sequence"/>
</dbReference>
<evidence type="ECO:0000313" key="1">
    <source>
        <dbReference type="EMBL" id="MDF3832712.1"/>
    </source>
</evidence>
<name>A0ABT6AJE3_9BURK</name>
<accession>A0ABT6AJE3</accession>
<protein>
    <submittedName>
        <fullName evidence="1">DUF3293 domain-containing protein</fullName>
    </submittedName>
</protein>
<keyword evidence="2" id="KW-1185">Reference proteome</keyword>
<dbReference type="Pfam" id="PF11697">
    <property type="entry name" value="DUF3293"/>
    <property type="match status" value="1"/>
</dbReference>
<gene>
    <name evidence="1" type="ORF">P3W85_07095</name>
</gene>
<evidence type="ECO:0000313" key="2">
    <source>
        <dbReference type="Proteomes" id="UP001216674"/>
    </source>
</evidence>
<reference evidence="1 2" key="1">
    <citation type="submission" date="2023-03" db="EMBL/GenBank/DDBJ databases">
        <title>Draft assemblies of triclosan tolerant bacteria isolated from returned activated sludge.</title>
        <authorList>
            <person name="Van Hamelsveld S."/>
        </authorList>
    </citation>
    <scope>NUCLEOTIDE SEQUENCE [LARGE SCALE GENOMIC DNA]</scope>
    <source>
        <strain evidence="1 2">GW210010_S58</strain>
    </source>
</reference>
<dbReference type="RefSeq" id="WP_276264258.1">
    <property type="nucleotide sequence ID" value="NZ_JARJLM010000126.1"/>
</dbReference>
<dbReference type="InterPro" id="IPR021710">
    <property type="entry name" value="DUF3293"/>
</dbReference>
<dbReference type="EMBL" id="JARJLM010000126">
    <property type="protein sequence ID" value="MDF3832712.1"/>
    <property type="molecule type" value="Genomic_DNA"/>
</dbReference>
<organism evidence="1 2">
    <name type="scientific">Cupriavidus basilensis</name>
    <dbReference type="NCBI Taxonomy" id="68895"/>
    <lineage>
        <taxon>Bacteria</taxon>
        <taxon>Pseudomonadati</taxon>
        <taxon>Pseudomonadota</taxon>
        <taxon>Betaproteobacteria</taxon>
        <taxon>Burkholderiales</taxon>
        <taxon>Burkholderiaceae</taxon>
        <taxon>Cupriavidus</taxon>
    </lineage>
</organism>
<comment type="caution">
    <text evidence="1">The sequence shown here is derived from an EMBL/GenBank/DDBJ whole genome shotgun (WGS) entry which is preliminary data.</text>
</comment>
<sequence length="144" mass="15327">MFSASVIGPEIVQAYLETHYHVHGDAPVTLKVGEPNALLAALHADAGVQCSAFITAWNPFSQPAGEDASVNARRQQALARELAQAGLRFIEGIGQHPSNQWPGEASFLVLGLTLDAAKALGTRHEQNAIIWSGADAVPQLILLR</sequence>